<comment type="caution">
    <text evidence="8">The sequence shown here is derived from an EMBL/GenBank/DDBJ whole genome shotgun (WGS) entry which is preliminary data.</text>
</comment>
<evidence type="ECO:0000256" key="5">
    <source>
        <dbReference type="ARBA" id="ARBA00023273"/>
    </source>
</evidence>
<dbReference type="PROSITE" id="PS51665">
    <property type="entry name" value="ENKURIN"/>
    <property type="match status" value="1"/>
</dbReference>
<dbReference type="OrthoDB" id="10264920at2759"/>
<dbReference type="AlphaFoldDB" id="A0A5N5SUD8"/>
<evidence type="ECO:0000256" key="6">
    <source>
        <dbReference type="SAM" id="MobiDB-lite"/>
    </source>
</evidence>
<sequence length="666" mass="76160">MNEPIMRRGLSPEGCKVREKYQGSLLNDEFGVTSKPIHKKIEKDFLKENVLRLKEIQAKYRSQESKPRSGNQPVKAIRPSNIDLSFGEKVLETDILEKKPNNPRDGSAHSDYFSLPDDTQNVPDCTNSRFSPSHRISKIYDCDKYSSKISPLMPQEKFSDENQKRIDLRSTFVKDKMETPTLKFHISQHPTEEYFSNSPLLKHNKVYKVIEKIKSKQPACEINTEYIWRDIRREHRTLFPKDDCLSVTVPHTLQVPIPKNEILSKNYNFPVKTSSLVRTCSLDRNAMNRARLLRSQNCDSPFSLNPLFKSSSTNKLLCIEHCNEKFVSSPEKIRPRRNNGPIIQKNESLMNCKNAESENRVNSALSSSSVNSLKCAIEECDNLNRNDTKSTNVNCKNNNNYSQPISFLESSKPDIASNHRSLLTESFDNEGEKNIVNYSPTSVSSEIYDSACAIKEKHDLVNGQIQNADVHSLSVSPCVWDSQQERTKDFEDNIPWEKKKGFSIPNLSTVETGEKDNPIIVRRKYHSKQDTEMNLPQRNGSPLLRSKSSNNLHVAGEPPPSYKRGQIPRYLKIRKAEAQKRLEEAAAVDPLCPPGHSPVPDYERRNTLHLLKKAQIDVMRQLSALPLAQDTLRVRKLKQDLEIKLNQIEEGIGIFSQNKVYVLNDE</sequence>
<evidence type="ECO:0000259" key="7">
    <source>
        <dbReference type="PROSITE" id="PS51665"/>
    </source>
</evidence>
<evidence type="ECO:0000256" key="4">
    <source>
        <dbReference type="ARBA" id="ARBA00023212"/>
    </source>
</evidence>
<dbReference type="InterPro" id="IPR052102">
    <property type="entry name" value="Enkurin_domain-protein"/>
</dbReference>
<evidence type="ECO:0000313" key="8">
    <source>
        <dbReference type="EMBL" id="KAB7497632.1"/>
    </source>
</evidence>
<dbReference type="EMBL" id="SEYY01020060">
    <property type="protein sequence ID" value="KAB7497632.1"/>
    <property type="molecule type" value="Genomic_DNA"/>
</dbReference>
<feature type="domain" description="Enkurin" evidence="7">
    <location>
        <begin position="571"/>
        <end position="663"/>
    </location>
</feature>
<dbReference type="InterPro" id="IPR027012">
    <property type="entry name" value="Enkurin_dom"/>
</dbReference>
<evidence type="ECO:0000313" key="9">
    <source>
        <dbReference type="Proteomes" id="UP000326759"/>
    </source>
</evidence>
<keyword evidence="4" id="KW-0206">Cytoskeleton</keyword>
<feature type="region of interest" description="Disordered" evidence="6">
    <location>
        <begin position="97"/>
        <end position="118"/>
    </location>
</feature>
<dbReference type="PANTHER" id="PTHR21490">
    <property type="entry name" value="ENKURIN-RELATED"/>
    <property type="match status" value="1"/>
</dbReference>
<keyword evidence="3" id="KW-0963">Cytoplasm</keyword>
<keyword evidence="9" id="KW-1185">Reference proteome</keyword>
<gene>
    <name evidence="8" type="primary">ENKD1</name>
    <name evidence="8" type="ORF">Anas_09899</name>
</gene>
<dbReference type="Pfam" id="PF13864">
    <property type="entry name" value="Enkurin"/>
    <property type="match status" value="1"/>
</dbReference>
<feature type="region of interest" description="Disordered" evidence="6">
    <location>
        <begin position="527"/>
        <end position="565"/>
    </location>
</feature>
<name>A0A5N5SUD8_9CRUS</name>
<dbReference type="GO" id="GO:0005929">
    <property type="term" value="C:cilium"/>
    <property type="evidence" value="ECO:0007669"/>
    <property type="project" value="UniProtKB-SubCell"/>
</dbReference>
<evidence type="ECO:0000256" key="1">
    <source>
        <dbReference type="ARBA" id="ARBA00004138"/>
    </source>
</evidence>
<feature type="compositionally biased region" description="Polar residues" evidence="6">
    <location>
        <begin position="532"/>
        <end position="552"/>
    </location>
</feature>
<comment type="subcellular location">
    <subcellularLocation>
        <location evidence="1">Cell projection</location>
        <location evidence="1">Cilium</location>
    </subcellularLocation>
    <subcellularLocation>
        <location evidence="2">Cytoplasm</location>
        <location evidence="2">Cytoskeleton</location>
    </subcellularLocation>
</comment>
<accession>A0A5N5SUD8</accession>
<evidence type="ECO:0000256" key="2">
    <source>
        <dbReference type="ARBA" id="ARBA00004245"/>
    </source>
</evidence>
<dbReference type="Proteomes" id="UP000326759">
    <property type="component" value="Unassembled WGS sequence"/>
</dbReference>
<feature type="compositionally biased region" description="Basic and acidic residues" evidence="6">
    <location>
        <begin position="97"/>
        <end position="108"/>
    </location>
</feature>
<reference evidence="8 9" key="1">
    <citation type="journal article" date="2019" name="PLoS Biol.">
        <title>Sex chromosomes control vertical transmission of feminizing Wolbachia symbionts in an isopod.</title>
        <authorList>
            <person name="Becking T."/>
            <person name="Chebbi M.A."/>
            <person name="Giraud I."/>
            <person name="Moumen B."/>
            <person name="Laverre T."/>
            <person name="Caubet Y."/>
            <person name="Peccoud J."/>
            <person name="Gilbert C."/>
            <person name="Cordaux R."/>
        </authorList>
    </citation>
    <scope>NUCLEOTIDE SEQUENCE [LARGE SCALE GENOMIC DNA]</scope>
    <source>
        <strain evidence="8">ANa2</strain>
        <tissue evidence="8">Whole body excluding digestive tract and cuticle</tissue>
    </source>
</reference>
<proteinExistence type="predicted"/>
<evidence type="ECO:0000256" key="3">
    <source>
        <dbReference type="ARBA" id="ARBA00022490"/>
    </source>
</evidence>
<dbReference type="GO" id="GO:0005881">
    <property type="term" value="C:cytoplasmic microtubule"/>
    <property type="evidence" value="ECO:0007669"/>
    <property type="project" value="TreeGrafter"/>
</dbReference>
<keyword evidence="5" id="KW-0966">Cell projection</keyword>
<organism evidence="8 9">
    <name type="scientific">Armadillidium nasatum</name>
    <dbReference type="NCBI Taxonomy" id="96803"/>
    <lineage>
        <taxon>Eukaryota</taxon>
        <taxon>Metazoa</taxon>
        <taxon>Ecdysozoa</taxon>
        <taxon>Arthropoda</taxon>
        <taxon>Crustacea</taxon>
        <taxon>Multicrustacea</taxon>
        <taxon>Malacostraca</taxon>
        <taxon>Eumalacostraca</taxon>
        <taxon>Peracarida</taxon>
        <taxon>Isopoda</taxon>
        <taxon>Oniscidea</taxon>
        <taxon>Crinocheta</taxon>
        <taxon>Armadillidiidae</taxon>
        <taxon>Armadillidium</taxon>
    </lineage>
</organism>
<dbReference type="PANTHER" id="PTHR21490:SF2">
    <property type="entry name" value="ENKURIN DOMAIN-CONTAINING PROTEIN 1"/>
    <property type="match status" value="1"/>
</dbReference>
<protein>
    <submittedName>
        <fullName evidence="8">Enkurin domain-containing protein 1</fullName>
    </submittedName>
</protein>